<dbReference type="SUPFAM" id="SSF48239">
    <property type="entry name" value="Terpenoid cyclases/Protein prenyltransferases"/>
    <property type="match status" value="1"/>
</dbReference>
<evidence type="ECO:0008006" key="7">
    <source>
        <dbReference type="Google" id="ProtNLM"/>
    </source>
</evidence>
<dbReference type="InterPro" id="IPR041203">
    <property type="entry name" value="Bact_A2M_MG5"/>
</dbReference>
<proteinExistence type="inferred from homology"/>
<dbReference type="PANTHER" id="PTHR40094:SF1">
    <property type="entry name" value="UBIQUITIN DOMAIN-CONTAINING PROTEIN"/>
    <property type="match status" value="1"/>
</dbReference>
<evidence type="ECO:0000256" key="2">
    <source>
        <dbReference type="ARBA" id="ARBA00022729"/>
    </source>
</evidence>
<dbReference type="GO" id="GO:0004866">
    <property type="term" value="F:endopeptidase inhibitor activity"/>
    <property type="evidence" value="ECO:0007669"/>
    <property type="project" value="InterPro"/>
</dbReference>
<dbReference type="Pfam" id="PF01835">
    <property type="entry name" value="MG2"/>
    <property type="match status" value="1"/>
</dbReference>
<dbReference type="OrthoDB" id="9767116at2"/>
<evidence type="ECO:0000256" key="1">
    <source>
        <dbReference type="ARBA" id="ARBA00010556"/>
    </source>
</evidence>
<dbReference type="PROSITE" id="PS51257">
    <property type="entry name" value="PROKAR_LIPOPROTEIN"/>
    <property type="match status" value="1"/>
</dbReference>
<reference evidence="5 6" key="1">
    <citation type="submission" date="2019-03" db="EMBL/GenBank/DDBJ databases">
        <title>Genomic Encyclopedia of Type Strains, Phase IV (KMG-IV): sequencing the most valuable type-strain genomes for metagenomic binning, comparative biology and taxonomic classification.</title>
        <authorList>
            <person name="Goeker M."/>
        </authorList>
    </citation>
    <scope>NUCLEOTIDE SEQUENCE [LARGE SCALE GENOMIC DNA]</scope>
    <source>
        <strain evidence="5 6">DSM 103792</strain>
    </source>
</reference>
<dbReference type="InterPro" id="IPR051802">
    <property type="entry name" value="YfhM-like"/>
</dbReference>
<evidence type="ECO:0000259" key="4">
    <source>
        <dbReference type="SMART" id="SM01360"/>
    </source>
</evidence>
<name>A0A4R6UC17_9GAMM</name>
<dbReference type="InterPro" id="IPR047565">
    <property type="entry name" value="Alpha-macroglob_thiol-ester_cl"/>
</dbReference>
<dbReference type="InterPro" id="IPR008930">
    <property type="entry name" value="Terpenoid_cyclase/PrenylTrfase"/>
</dbReference>
<dbReference type="SMART" id="SM01419">
    <property type="entry name" value="Thiol-ester_cl"/>
    <property type="match status" value="1"/>
</dbReference>
<gene>
    <name evidence="5" type="ORF">EV696_12916</name>
</gene>
<keyword evidence="2" id="KW-0732">Signal</keyword>
<dbReference type="Pfam" id="PF07678">
    <property type="entry name" value="TED_complement"/>
    <property type="match status" value="1"/>
</dbReference>
<feature type="domain" description="Alpha-2-macroglobulin" evidence="4">
    <location>
        <begin position="1191"/>
        <end position="1280"/>
    </location>
</feature>
<dbReference type="PANTHER" id="PTHR40094">
    <property type="entry name" value="ALPHA-2-MACROGLOBULIN HOMOLOG"/>
    <property type="match status" value="1"/>
</dbReference>
<dbReference type="EMBL" id="SNYM01000029">
    <property type="protein sequence ID" value="TDQ43426.1"/>
    <property type="molecule type" value="Genomic_DNA"/>
</dbReference>
<dbReference type="RefSeq" id="WP_133593633.1">
    <property type="nucleotide sequence ID" value="NZ_CP037953.1"/>
</dbReference>
<organism evidence="5 6">
    <name type="scientific">Permianibacter aggregans</name>
    <dbReference type="NCBI Taxonomy" id="1510150"/>
    <lineage>
        <taxon>Bacteria</taxon>
        <taxon>Pseudomonadati</taxon>
        <taxon>Pseudomonadota</taxon>
        <taxon>Gammaproteobacteria</taxon>
        <taxon>Pseudomonadales</taxon>
        <taxon>Pseudomonadaceae</taxon>
        <taxon>Permianibacter</taxon>
    </lineage>
</organism>
<feature type="domain" description="Alpha-2-macroglobulin bait region" evidence="3">
    <location>
        <begin position="985"/>
        <end position="1127"/>
    </location>
</feature>
<evidence type="ECO:0000259" key="3">
    <source>
        <dbReference type="SMART" id="SM01359"/>
    </source>
</evidence>
<dbReference type="InterPro" id="IPR011626">
    <property type="entry name" value="Alpha-macroglobulin_TED"/>
</dbReference>
<accession>A0A4R6UC17</accession>
<dbReference type="Pfam" id="PF17972">
    <property type="entry name" value="bMG5"/>
    <property type="match status" value="1"/>
</dbReference>
<dbReference type="Pfam" id="PF17973">
    <property type="entry name" value="bMG10"/>
    <property type="match status" value="1"/>
</dbReference>
<dbReference type="SMART" id="SM01359">
    <property type="entry name" value="A2M_N_2"/>
    <property type="match status" value="1"/>
</dbReference>
<keyword evidence="6" id="KW-1185">Reference proteome</keyword>
<dbReference type="SMART" id="SM01360">
    <property type="entry name" value="A2M"/>
    <property type="match status" value="1"/>
</dbReference>
<evidence type="ECO:0000313" key="5">
    <source>
        <dbReference type="EMBL" id="TDQ43426.1"/>
    </source>
</evidence>
<dbReference type="Gene3D" id="2.60.40.1930">
    <property type="match status" value="1"/>
</dbReference>
<dbReference type="Pfam" id="PF00207">
    <property type="entry name" value="A2M"/>
    <property type="match status" value="1"/>
</dbReference>
<dbReference type="InterPro" id="IPR041462">
    <property type="entry name" value="Bact_A2M_MG6"/>
</dbReference>
<dbReference type="InterPro" id="IPR011625">
    <property type="entry name" value="A2M_N_BRD"/>
</dbReference>
<dbReference type="Pfam" id="PF17962">
    <property type="entry name" value="bMG6"/>
    <property type="match status" value="1"/>
</dbReference>
<dbReference type="InterPro" id="IPR041246">
    <property type="entry name" value="Bact_MG10"/>
</dbReference>
<protein>
    <recommendedName>
        <fullName evidence="7">Alpha-2-macroglobulin</fullName>
    </recommendedName>
</protein>
<dbReference type="Proteomes" id="UP000295375">
    <property type="component" value="Unassembled WGS sequence"/>
</dbReference>
<sequence>MRAERRWPLAILLAVLAACSSEPEKPEPVVLEAPPVEAEQQQRWQQYIAAHTGGFVSRKAPIEIRFEADVVTEEQIGSVQNKLVSITPAVEFDAVFDNQRELWILPKAPLASGQTYQVKLHIDALPSLPQSLGDYSFDIRVYEQTLELTRVNADVDPVRDEHVVLRGEFETRDDANDTDIRDNVTILLNNQVLPVDWVHVESGRRHQFESDAIARTDAEQIVQLNWGGGQFVSPAGEKQLSISPRGRFQVTRAERDLQNPNTIVVHFSEPLARQQSLKGLVQLNRGSFTTRIEQNQLLVQVEQGLFGELKLDIDKAIKAEGGRALVEGFSQKFEFESLKPEVRFVDQGMLLPEAETLFIPFETMNASAVHVYAFRIFDNNLLPYLQHNSLDQHQYIRRYARFLARKTIALDATKPNQWRRFGVDVSDLYRRHPGEMFHFKLLITRGDSLYPCDSAMPSKISKTPPEVQNNDEYRDGDNNWSFANESYGDYLNEHHSYYWAERADPCSEDYFRYSGKTQVARNFLSANIGLLAKAGTDGKLLLTATNIRTGEPMPNTSIKLYSQQAQVITTVKTDGNGLVTVQPEIKPMILIAENGEYKGYLRLSSSSELATSHFDVSGESFKQGVKGTIYGERDVWRPGDTLHLTFVLQDSQNAIPDDHPATLELYNPLNQKVYNDTNLRPVNGFYAFAPSTRDSDITGDWRAVVRLGNRTFERPVKIETVMPNRLKMELTVEGDLLRQSAKQALNLFSQWLHGAKANGLKAEVNARLTGTRTQFEHFKTYLFDDPARKADSQEQKLFEGRLNAEGKVQFTPEIRQQNRAPGMMNLLLTTRVFEPGGAFSIGSQSLKYSPYSHYAGLKLEPSKGYYGYPLNQPIPLQLAAVDEFGQPADERRLELSLYRVEWSWWWENSGNNLARYDSANAPNLVKQMSITVKNGKADTTFELDDAWQRYLLRVCDSKSGHCAGTTLYSGWNDEASSPAFGAHLLMLSTDKKQYSVGETAKLTLPPATKGRALISIENGSSVLSQRWLALDGQRAFIDIPIEANMAPNVYVSVHLIQPQQEKTNDRPIRLFGVTPLLVTDPATVLQPVLTAPDEVRPQTTLNVTVAEKQGRPMTYTLAVVDEGLLGLTNFKTPQLHKEFYKREALGIKTWDMFDQVIGAYGGSLEKLLALGGSDEGADGDGKKDQKRFPPVVRFIGPFELAANKSDSHAIELPPYLGSVRVMVVAGQNAAYGSSEKNVLVKQPLMVQATLPRVLGPGESLQMPVSVFAMKEKLGKVQITVEANDLIDVVDGGLAMQFEREGDQLGLLKLKVKDAIGQAKVTVVATAGNERSEQSIDIAVRSHNLPSVVSQSKRLAPGETWQTELKPHGYAGTNELSLEANFGASLNLADRLQYLIQYPHGCVEQTTSGAFPQLYLAQIMNLGEKEQRQIQQNVNAGIDRLKRFQQAGGAFSYWPGDGYVNDWSTSYVGHFLVEAKKRGFSVPESVISRWQQYQRQRAQQHPVAHASDALEQAYRLYTLALSGAPELGAMNRLRDKLHNNTTARFLLAAAYKQAGISDIAQSLVKDHQPIAPKYDYYGPTFGSSLRDQAVLLETVLDLDDQRADDLAESISAAINDNYWYSTQDVAWSLKALSRYNLLGAGQTLTVDWKGKDSKQSLRSEKPVLKVALPGAEQAQQHTIKNTSAAPVRVTLFNRGIAPAGSEQDVHESLRMSIRFTDRDGRSVDISKLTQGTDFLATVEVRNTASRRLEQLALSALMPSGWEILNARLFSSGEGVQESPYEYRDIRDDRVMTYFALNAGESRTYKLWLSATYPGRYYLPAWTTEAMYDAKRVSRIAGRWLEVMAEAEPAVAVAAEDVP</sequence>
<dbReference type="InterPro" id="IPR021868">
    <property type="entry name" value="Alpha_2_Macroglob_MG3"/>
</dbReference>
<dbReference type="Gene3D" id="1.50.10.20">
    <property type="match status" value="1"/>
</dbReference>
<dbReference type="GO" id="GO:0005615">
    <property type="term" value="C:extracellular space"/>
    <property type="evidence" value="ECO:0007669"/>
    <property type="project" value="InterPro"/>
</dbReference>
<dbReference type="CDD" id="cd02891">
    <property type="entry name" value="A2M_like"/>
    <property type="match status" value="1"/>
</dbReference>
<dbReference type="InterPro" id="IPR002890">
    <property type="entry name" value="MG2"/>
</dbReference>
<dbReference type="InterPro" id="IPR001599">
    <property type="entry name" value="Macroglobln_a2"/>
</dbReference>
<comment type="similarity">
    <text evidence="1">Belongs to the protease inhibitor I39 (alpha-2-macroglobulin) family. Bacterial alpha-2-macroglobulin subfamily.</text>
</comment>
<comment type="caution">
    <text evidence="5">The sequence shown here is derived from an EMBL/GenBank/DDBJ whole genome shotgun (WGS) entry which is preliminary data.</text>
</comment>
<dbReference type="Pfam" id="PF11974">
    <property type="entry name" value="bMG3"/>
    <property type="match status" value="1"/>
</dbReference>
<dbReference type="Pfam" id="PF07703">
    <property type="entry name" value="A2M_BRD"/>
    <property type="match status" value="1"/>
</dbReference>
<evidence type="ECO:0000313" key="6">
    <source>
        <dbReference type="Proteomes" id="UP000295375"/>
    </source>
</evidence>